<accession>A0ACD5T7N0</accession>
<sequence>MSCQEEGATPAAAQPHVLLVSCPLQGHVNPLLRLGRRLAARGLLVTFTTFRHAGLRGIHLDGACAHGVRFQYLLHERDDADQLTPDDMLRHFADAGPAALAALIGRQADAGRPVTCVVNTTFVPWALDVARELGVPCRATLWTQSCTVLSLYYHFYNNTFPDAPFPSAADDAPVALPGLPAMAMDELPLMVRPEFAHNLWGQALRDELAGHVREENAPPSLVLVNTFHELERAAIDALPIAVLPVGPLPDDDDEARDDGGVMAWLDAQPPRSVVYVAFGSLVDIGSDETAELAEGLAGAGRPFLWVVRDGNRLDILPEAVLAACDDDRGKIVPWCPQGRVLGHVAVGCFVTHCGWNSVTEALAAGVPVVGYPWWSDQFTNAKLLVEYGVGVRLPAPVTRDTLRMCVDEVMDGTEAATMRARATAWKEEATSAVAHGGSSDRSLHAFLDLIRMPVGSCEV</sequence>
<name>A0ACD5T7N0_AVESA</name>
<dbReference type="Proteomes" id="UP001732700">
    <property type="component" value="Chromosome 1A"/>
</dbReference>
<protein>
    <submittedName>
        <fullName evidence="1">Uncharacterized protein</fullName>
    </submittedName>
</protein>
<evidence type="ECO:0000313" key="2">
    <source>
        <dbReference type="Proteomes" id="UP001732700"/>
    </source>
</evidence>
<reference evidence="1" key="1">
    <citation type="submission" date="2021-05" db="EMBL/GenBank/DDBJ databases">
        <authorList>
            <person name="Scholz U."/>
            <person name="Mascher M."/>
            <person name="Fiebig A."/>
        </authorList>
    </citation>
    <scope>NUCLEOTIDE SEQUENCE [LARGE SCALE GENOMIC DNA]</scope>
</reference>
<evidence type="ECO:0000313" key="1">
    <source>
        <dbReference type="EnsemblPlants" id="AVESA.00010b.r2.1AG0005970.1.CDS.1"/>
    </source>
</evidence>
<organism evidence="1 2">
    <name type="scientific">Avena sativa</name>
    <name type="common">Oat</name>
    <dbReference type="NCBI Taxonomy" id="4498"/>
    <lineage>
        <taxon>Eukaryota</taxon>
        <taxon>Viridiplantae</taxon>
        <taxon>Streptophyta</taxon>
        <taxon>Embryophyta</taxon>
        <taxon>Tracheophyta</taxon>
        <taxon>Spermatophyta</taxon>
        <taxon>Magnoliopsida</taxon>
        <taxon>Liliopsida</taxon>
        <taxon>Poales</taxon>
        <taxon>Poaceae</taxon>
        <taxon>BOP clade</taxon>
        <taxon>Pooideae</taxon>
        <taxon>Poodae</taxon>
        <taxon>Poeae</taxon>
        <taxon>Poeae Chloroplast Group 1 (Aveneae type)</taxon>
        <taxon>Aveninae</taxon>
        <taxon>Avena</taxon>
    </lineage>
</organism>
<dbReference type="EnsemblPlants" id="AVESA.00010b.r2.1AG0005970.1">
    <property type="protein sequence ID" value="AVESA.00010b.r2.1AG0005970.1.CDS.1"/>
    <property type="gene ID" value="AVESA.00010b.r2.1AG0005970"/>
</dbReference>
<keyword evidence="2" id="KW-1185">Reference proteome</keyword>
<reference evidence="1" key="2">
    <citation type="submission" date="2025-09" db="UniProtKB">
        <authorList>
            <consortium name="EnsemblPlants"/>
        </authorList>
    </citation>
    <scope>IDENTIFICATION</scope>
</reference>
<proteinExistence type="predicted"/>